<dbReference type="InterPro" id="IPR038765">
    <property type="entry name" value="Papain-like_cys_pep_sf"/>
</dbReference>
<evidence type="ECO:0000256" key="3">
    <source>
        <dbReference type="ARBA" id="ARBA00022729"/>
    </source>
</evidence>
<evidence type="ECO:0000256" key="2">
    <source>
        <dbReference type="ARBA" id="ARBA00022670"/>
    </source>
</evidence>
<evidence type="ECO:0000256" key="5">
    <source>
        <dbReference type="ARBA" id="ARBA00022807"/>
    </source>
</evidence>
<dbReference type="Proteomes" id="UP000013988">
    <property type="component" value="Unassembled WGS sequence"/>
</dbReference>
<dbReference type="AlphaFoldDB" id="R9BSG2"/>
<feature type="chain" id="PRO_5039580695" evidence="6">
    <location>
        <begin position="23"/>
        <end position="496"/>
    </location>
</feature>
<dbReference type="InterPro" id="IPR051202">
    <property type="entry name" value="Peptidase_C40"/>
</dbReference>
<protein>
    <submittedName>
        <fullName evidence="8">N-terminal domain protein intergin-like repeats and c-terminal-cell wall-associated hydrolase domain protein</fullName>
    </submittedName>
</protein>
<evidence type="ECO:0000256" key="6">
    <source>
        <dbReference type="SAM" id="SignalP"/>
    </source>
</evidence>
<dbReference type="Pfam" id="PF00877">
    <property type="entry name" value="NLPC_P60"/>
    <property type="match status" value="1"/>
</dbReference>
<dbReference type="GO" id="GO:0008234">
    <property type="term" value="F:cysteine-type peptidase activity"/>
    <property type="evidence" value="ECO:0007669"/>
    <property type="project" value="UniProtKB-KW"/>
</dbReference>
<dbReference type="GO" id="GO:0006508">
    <property type="term" value="P:proteolysis"/>
    <property type="evidence" value="ECO:0007669"/>
    <property type="project" value="UniProtKB-KW"/>
</dbReference>
<dbReference type="PATRIC" id="fig|1202534.3.peg.3856"/>
<name>R9BSG2_9CLOT</name>
<comment type="similarity">
    <text evidence="1">Belongs to the peptidase C40 family.</text>
</comment>
<keyword evidence="4 8" id="KW-0378">Hydrolase</keyword>
<organism evidence="8 9">
    <name type="scientific">Clostridium sartagoforme AAU1</name>
    <dbReference type="NCBI Taxonomy" id="1202534"/>
    <lineage>
        <taxon>Bacteria</taxon>
        <taxon>Bacillati</taxon>
        <taxon>Bacillota</taxon>
        <taxon>Clostridia</taxon>
        <taxon>Eubacteriales</taxon>
        <taxon>Clostridiaceae</taxon>
        <taxon>Clostridium</taxon>
    </lineage>
</organism>
<sequence>MIKKKFKVFLSAMIFTPIFSLGFSPLEEANAYNDGGDGIIRINSWDLNNFNSTLDLWTQTRVNYAPEEVKNRFVSGDFDGNGEDEIASFYDYGNSTTKIHRFYDEGEGYKTSTPWNSGTGNFNADSITNKVVAGDFNGDGSDEILVLYDYKNSNVTMFQFSLNSDGQAFSDKSVWSSKSFTGDKVTAMVPGDFNGDGSDEVLIFYDYGNNVTGMFELKMNADGTFTDRYSWESKTYNSNNIRNKTVAGDFNGDGSDEVAMFYDYGKGITKIWTLYNDNNVYSEKLTWEAASFDSSKIDGKVVATRNNNGSQDKIVALYDYGNNKTGIFTFEVNANNKFIATKVKDLNNYEAERIKGRVSIGKYNGQDTRLVAMYDGTVVQSQSKEDKVIAEAKKQIGKEYLYGAIGPDRFDCSGLVQYVLKKAVGINLPRTTYQQINVGTPVSYSQLQPGDLVFTYGVDHVGIYVGGGKYIHAPYEGETVKISPITDFYAARRVLK</sequence>
<dbReference type="SUPFAM" id="SSF54001">
    <property type="entry name" value="Cysteine proteinases"/>
    <property type="match status" value="1"/>
</dbReference>
<keyword evidence="2" id="KW-0645">Protease</keyword>
<keyword evidence="9" id="KW-1185">Reference proteome</keyword>
<accession>R9BSG2</accession>
<evidence type="ECO:0000313" key="8">
    <source>
        <dbReference type="EMBL" id="EOR19942.1"/>
    </source>
</evidence>
<evidence type="ECO:0000313" key="9">
    <source>
        <dbReference type="Proteomes" id="UP000013988"/>
    </source>
</evidence>
<dbReference type="PANTHER" id="PTHR47053:SF1">
    <property type="entry name" value="MUREIN DD-ENDOPEPTIDASE MEPH-RELATED"/>
    <property type="match status" value="1"/>
</dbReference>
<gene>
    <name evidence="8" type="ORF">A500_19329</name>
</gene>
<evidence type="ECO:0000256" key="1">
    <source>
        <dbReference type="ARBA" id="ARBA00007074"/>
    </source>
</evidence>
<dbReference type="Pfam" id="PF13517">
    <property type="entry name" value="FG-GAP_3"/>
    <property type="match status" value="1"/>
</dbReference>
<dbReference type="PROSITE" id="PS51935">
    <property type="entry name" value="NLPC_P60"/>
    <property type="match status" value="1"/>
</dbReference>
<dbReference type="Gene3D" id="2.40.128.340">
    <property type="match status" value="4"/>
</dbReference>
<comment type="caution">
    <text evidence="8">The sequence shown here is derived from an EMBL/GenBank/DDBJ whole genome shotgun (WGS) entry which is preliminary data.</text>
</comment>
<keyword evidence="5" id="KW-0788">Thiol protease</keyword>
<keyword evidence="3 6" id="KW-0732">Signal</keyword>
<dbReference type="SUPFAM" id="SSF69318">
    <property type="entry name" value="Integrin alpha N-terminal domain"/>
    <property type="match status" value="1"/>
</dbReference>
<evidence type="ECO:0000259" key="7">
    <source>
        <dbReference type="PROSITE" id="PS51935"/>
    </source>
</evidence>
<dbReference type="Gene3D" id="3.90.1720.10">
    <property type="entry name" value="endopeptidase domain like (from Nostoc punctiforme)"/>
    <property type="match status" value="1"/>
</dbReference>
<feature type="signal peptide" evidence="6">
    <location>
        <begin position="1"/>
        <end position="22"/>
    </location>
</feature>
<dbReference type="EMBL" id="ASRV01000236">
    <property type="protein sequence ID" value="EOR19942.1"/>
    <property type="molecule type" value="Genomic_DNA"/>
</dbReference>
<dbReference type="InterPro" id="IPR013517">
    <property type="entry name" value="FG-GAP"/>
</dbReference>
<proteinExistence type="inferred from homology"/>
<feature type="domain" description="NlpC/P60" evidence="7">
    <location>
        <begin position="382"/>
        <end position="496"/>
    </location>
</feature>
<reference evidence="8 9" key="1">
    <citation type="submission" date="2013-03" db="EMBL/GenBank/DDBJ databases">
        <title>Whole genome shotgun sequencing of Clostridium sartagoforme AAU1.</title>
        <authorList>
            <person name="Joshi C.G."/>
            <person name="Duggirala S.M."/>
            <person name="Nathani N.M."/>
            <person name="Bhatt V.D."/>
            <person name="Patel A.K."/>
            <person name="Pandya P.R."/>
            <person name="KaPatel J.A."/>
        </authorList>
    </citation>
    <scope>NUCLEOTIDE SEQUENCE [LARGE SCALE GENOMIC DNA]</scope>
    <source>
        <strain evidence="8 9">AAU1</strain>
    </source>
</reference>
<dbReference type="InterPro" id="IPR028994">
    <property type="entry name" value="Integrin_alpha_N"/>
</dbReference>
<dbReference type="RefSeq" id="WP_016209073.1">
    <property type="nucleotide sequence ID" value="NZ_ASRV01000236.1"/>
</dbReference>
<dbReference type="OrthoDB" id="9765879at2"/>
<dbReference type="InterPro" id="IPR000064">
    <property type="entry name" value="NLP_P60_dom"/>
</dbReference>
<dbReference type="PANTHER" id="PTHR47053">
    <property type="entry name" value="MUREIN DD-ENDOPEPTIDASE MEPH-RELATED"/>
    <property type="match status" value="1"/>
</dbReference>
<evidence type="ECO:0000256" key="4">
    <source>
        <dbReference type="ARBA" id="ARBA00022801"/>
    </source>
</evidence>